<sequence>MKRITVLGANAEGCTLACLCLAAGCDVTLFSAYARDLDPLRQRGAITIRGSGPVGTYQINQSEVPSITLSSSLDEAVLDADAIFVTGPVLKQRTYAMVLGGHLNDGQVVVVAPGRTLGAVETAWYLRVGGNSSAISIVELQSLPFWVDDRGGTLYLTETGPVTTAVLPSGNIGVLRAMAALIPDLAPVASVLHSGFGDASGLVEVVGLTLGGLALQDGQTPLPAGAEPLENRRVFRTLLGERHNRIVTTLAKERRAVAARWGVRNLPSTDEWLDRFAGTMAGTMVRPVPQPNQADDLIRCATMGSLVPLQSAAQLADLPVPATSAMIELAHQSIGGDLLHAGRRLDNMGFVNTDLDSIRTQLDAMTVAT</sequence>
<dbReference type="EMBL" id="CZRL01000094">
    <property type="protein sequence ID" value="CUS53169.1"/>
    <property type="molecule type" value="Genomic_DNA"/>
</dbReference>
<dbReference type="SUPFAM" id="SSF51735">
    <property type="entry name" value="NAD(P)-binding Rossmann-fold domains"/>
    <property type="match status" value="1"/>
</dbReference>
<dbReference type="EC" id="1.5.1.11" evidence="1"/>
<accession>A0A160TTP6</accession>
<dbReference type="Gene3D" id="3.40.50.720">
    <property type="entry name" value="NAD(P)-binding Rossmann-like Domain"/>
    <property type="match status" value="1"/>
</dbReference>
<organism evidence="1">
    <name type="scientific">hydrothermal vent metagenome</name>
    <dbReference type="NCBI Taxonomy" id="652676"/>
    <lineage>
        <taxon>unclassified sequences</taxon>
        <taxon>metagenomes</taxon>
        <taxon>ecological metagenomes</taxon>
    </lineage>
</organism>
<dbReference type="GO" id="GO:0047830">
    <property type="term" value="F:D-octopine dehydrogenase activity"/>
    <property type="evidence" value="ECO:0007669"/>
    <property type="project" value="UniProtKB-EC"/>
</dbReference>
<dbReference type="InterPro" id="IPR008927">
    <property type="entry name" value="6-PGluconate_DH-like_C_sf"/>
</dbReference>
<dbReference type="PROSITE" id="PS51257">
    <property type="entry name" value="PROKAR_LIPOPROTEIN"/>
    <property type="match status" value="1"/>
</dbReference>
<gene>
    <name evidence="1" type="ORF">MGWOODY_XGa2790</name>
</gene>
<name>A0A160TTP6_9ZZZZ</name>
<dbReference type="InterPro" id="IPR013328">
    <property type="entry name" value="6PGD_dom2"/>
</dbReference>
<keyword evidence="1" id="KW-0560">Oxidoreductase</keyword>
<dbReference type="SUPFAM" id="SSF48179">
    <property type="entry name" value="6-phosphogluconate dehydrogenase C-terminal domain-like"/>
    <property type="match status" value="1"/>
</dbReference>
<evidence type="ECO:0000313" key="1">
    <source>
        <dbReference type="EMBL" id="CUS53169.1"/>
    </source>
</evidence>
<reference evidence="1" key="1">
    <citation type="submission" date="2015-10" db="EMBL/GenBank/DDBJ databases">
        <authorList>
            <person name="Gilbert D.G."/>
        </authorList>
    </citation>
    <scope>NUCLEOTIDE SEQUENCE</scope>
</reference>
<dbReference type="AlphaFoldDB" id="A0A160TTP6"/>
<protein>
    <submittedName>
        <fullName evidence="1">D-octopine dehydrogenase</fullName>
        <ecNumber evidence="1">1.5.1.11</ecNumber>
    </submittedName>
</protein>
<dbReference type="Gene3D" id="1.10.1040.10">
    <property type="entry name" value="N-(1-d-carboxylethyl)-l-norvaline Dehydrogenase, domain 2"/>
    <property type="match status" value="1"/>
</dbReference>
<dbReference type="InterPro" id="IPR036291">
    <property type="entry name" value="NAD(P)-bd_dom_sf"/>
</dbReference>
<proteinExistence type="predicted"/>